<dbReference type="STRING" id="909626.AQJ91_33905"/>
<comment type="similarity">
    <text evidence="1">Belongs to the HAD-like hydrolase superfamily. SerB family.</text>
</comment>
<proteinExistence type="inferred from homology"/>
<dbReference type="GO" id="GO:0016787">
    <property type="term" value="F:hydrolase activity"/>
    <property type="evidence" value="ECO:0007669"/>
    <property type="project" value="UniProtKB-KW"/>
</dbReference>
<keyword evidence="3" id="KW-0378">Hydrolase</keyword>
<evidence type="ECO:0000256" key="2">
    <source>
        <dbReference type="ARBA" id="ARBA00022723"/>
    </source>
</evidence>
<evidence type="ECO:0008006" key="7">
    <source>
        <dbReference type="Google" id="ProtNLM"/>
    </source>
</evidence>
<dbReference type="AlphaFoldDB" id="A0A101UTZ1"/>
<dbReference type="SUPFAM" id="SSF56784">
    <property type="entry name" value="HAD-like"/>
    <property type="match status" value="1"/>
</dbReference>
<evidence type="ECO:0000256" key="4">
    <source>
        <dbReference type="ARBA" id="ARBA00022842"/>
    </source>
</evidence>
<dbReference type="Gene3D" id="1.20.1440.100">
    <property type="entry name" value="SG protein - dephosphorylation function"/>
    <property type="match status" value="1"/>
</dbReference>
<dbReference type="OrthoDB" id="25607at2"/>
<keyword evidence="2" id="KW-0479">Metal-binding</keyword>
<dbReference type="PANTHER" id="PTHR43344:SF13">
    <property type="entry name" value="PHOSPHATASE RV3661-RELATED"/>
    <property type="match status" value="1"/>
</dbReference>
<keyword evidence="6" id="KW-1185">Reference proteome</keyword>
<dbReference type="EMBL" id="LMXB01000083">
    <property type="protein sequence ID" value="KUO16766.1"/>
    <property type="molecule type" value="Genomic_DNA"/>
</dbReference>
<dbReference type="NCBIfam" id="TIGR01490">
    <property type="entry name" value="HAD-SF-IB-hyp1"/>
    <property type="match status" value="1"/>
</dbReference>
<dbReference type="InterPro" id="IPR006385">
    <property type="entry name" value="HAD_hydro_SerB1"/>
</dbReference>
<evidence type="ECO:0000256" key="1">
    <source>
        <dbReference type="ARBA" id="ARBA00009184"/>
    </source>
</evidence>
<dbReference type="Gene3D" id="3.40.50.1000">
    <property type="entry name" value="HAD superfamily/HAD-like"/>
    <property type="match status" value="1"/>
</dbReference>
<gene>
    <name evidence="5" type="ORF">AQJ91_33905</name>
</gene>
<reference evidence="5 6" key="1">
    <citation type="submission" date="2015-10" db="EMBL/GenBank/DDBJ databases">
        <title>Draft genome sequence of Streptomyces sp. RV15, isolated from a marine sponge.</title>
        <authorList>
            <person name="Ruckert C."/>
            <person name="Abdelmohsen U.R."/>
            <person name="Winkler A."/>
            <person name="Hentschel U."/>
            <person name="Kalinowski J."/>
            <person name="Kampfer P."/>
            <person name="Glaeser S."/>
        </authorList>
    </citation>
    <scope>NUCLEOTIDE SEQUENCE [LARGE SCALE GENOMIC DNA]</scope>
    <source>
        <strain evidence="5 6">RV15</strain>
    </source>
</reference>
<name>A0A101UTZ1_9ACTN</name>
<dbReference type="PANTHER" id="PTHR43344">
    <property type="entry name" value="PHOSPHOSERINE PHOSPHATASE"/>
    <property type="match status" value="1"/>
</dbReference>
<dbReference type="NCBIfam" id="TIGR01488">
    <property type="entry name" value="HAD-SF-IB"/>
    <property type="match status" value="1"/>
</dbReference>
<sequence>MPDTPGPAPRRLVFSDVDETLLSGKSLFDFLDFYFAGRHGAEGARHAAGTRHRIAALVAAGSPREVGNRAYYEAWRGERLDAVTDWGARWFRGRSGTPGFYVPAVRAALREHRNAGDHVVLVSGSLPAVVDPVAADVGARHVLCTRPEVRDGVLTGAVVGEPRIGEGKRRAVHDLAAGYPDISLSDCYGYGDHASDLPMLTEVGHPVVVGGSPDLLAQIPHARVLLGGGPL</sequence>
<dbReference type="InterPro" id="IPR023214">
    <property type="entry name" value="HAD_sf"/>
</dbReference>
<organism evidence="5 6">
    <name type="scientific">Streptomyces dysideae</name>
    <dbReference type="NCBI Taxonomy" id="909626"/>
    <lineage>
        <taxon>Bacteria</taxon>
        <taxon>Bacillati</taxon>
        <taxon>Actinomycetota</taxon>
        <taxon>Actinomycetes</taxon>
        <taxon>Kitasatosporales</taxon>
        <taxon>Streptomycetaceae</taxon>
        <taxon>Streptomyces</taxon>
    </lineage>
</organism>
<accession>A0A101UTZ1</accession>
<keyword evidence="4" id="KW-0460">Magnesium</keyword>
<evidence type="ECO:0000313" key="6">
    <source>
        <dbReference type="Proteomes" id="UP000053260"/>
    </source>
</evidence>
<dbReference type="InterPro" id="IPR050582">
    <property type="entry name" value="HAD-like_SerB"/>
</dbReference>
<dbReference type="InterPro" id="IPR036412">
    <property type="entry name" value="HAD-like_sf"/>
</dbReference>
<dbReference type="RefSeq" id="WP_067029279.1">
    <property type="nucleotide sequence ID" value="NZ_KQ949102.1"/>
</dbReference>
<dbReference type="Proteomes" id="UP000053260">
    <property type="component" value="Unassembled WGS sequence"/>
</dbReference>
<dbReference type="GO" id="GO:0046872">
    <property type="term" value="F:metal ion binding"/>
    <property type="evidence" value="ECO:0007669"/>
    <property type="project" value="UniProtKB-KW"/>
</dbReference>
<evidence type="ECO:0000313" key="5">
    <source>
        <dbReference type="EMBL" id="KUO16766.1"/>
    </source>
</evidence>
<dbReference type="Pfam" id="PF12710">
    <property type="entry name" value="HAD"/>
    <property type="match status" value="1"/>
</dbReference>
<protein>
    <recommendedName>
        <fullName evidence="7">HAD family hydrolase</fullName>
    </recommendedName>
</protein>
<evidence type="ECO:0000256" key="3">
    <source>
        <dbReference type="ARBA" id="ARBA00022801"/>
    </source>
</evidence>
<comment type="caution">
    <text evidence="5">The sequence shown here is derived from an EMBL/GenBank/DDBJ whole genome shotgun (WGS) entry which is preliminary data.</text>
</comment>